<organism evidence="2 3">
    <name type="scientific">Stenotrophomonas maltophilia</name>
    <name type="common">Pseudomonas maltophilia</name>
    <name type="synonym">Xanthomonas maltophilia</name>
    <dbReference type="NCBI Taxonomy" id="40324"/>
    <lineage>
        <taxon>Bacteria</taxon>
        <taxon>Pseudomonadati</taxon>
        <taxon>Pseudomonadota</taxon>
        <taxon>Gammaproteobacteria</taxon>
        <taxon>Lysobacterales</taxon>
        <taxon>Lysobacteraceae</taxon>
        <taxon>Stenotrophomonas</taxon>
        <taxon>Stenotrophomonas maltophilia group</taxon>
    </lineage>
</organism>
<feature type="chain" id="PRO_5043156165" evidence="1">
    <location>
        <begin position="25"/>
        <end position="381"/>
    </location>
</feature>
<evidence type="ECO:0000256" key="1">
    <source>
        <dbReference type="SAM" id="SignalP"/>
    </source>
</evidence>
<dbReference type="Proteomes" id="UP000822271">
    <property type="component" value="Unassembled WGS sequence"/>
</dbReference>
<reference evidence="2" key="2">
    <citation type="journal article" date="2020" name="Front. Microbiol.">
        <title>Genetic Variants of the DSF Quorum Sensing System in Stenotrophomonas maltophilia Influence Virulence and Resistance Phenotypes Among Genotypically Diverse Clinical Isolates.</title>
        <authorList>
            <person name="Yero D."/>
            <person name="Huedo P."/>
            <person name="Conchillo-Sole O."/>
            <person name="Martinez-Servat S."/>
            <person name="Mamat U."/>
            <person name="Coves X."/>
            <person name="Llanas F."/>
            <person name="Roca I."/>
            <person name="Vila J."/>
            <person name="Schaible U.E."/>
            <person name="Daura X."/>
            <person name="Gibert I."/>
        </authorList>
    </citation>
    <scope>NUCLEOTIDE SEQUENCE</scope>
    <source>
        <strain evidence="2">OG156</strain>
    </source>
</reference>
<name>A0A2J0SQE6_STEMA</name>
<sequence length="381" mass="41067">MTQRQMIRGVAVLALLLASAGATAQGAATARGAQVQAVTEASAREVASLITQPGFAEIVRGTLVASPEQAVALDAVMERFDPDVRTRASAALASNDQRLRQAKGLSEQGEGLLQLRAYVPEGQSLADTAPQQLWVASLPRGNDRDWTTLTAYDAQGRAHVLDAKRAPSFPVLIVDIDTRRSVQEGMALVNAGLRARGLQSPERIQLSADGARASLDITRLDRIRLADDQEPWALGAAEVFAVVSGLQVGKAEPEMATVDMPYLDYDKTDYTPRQALILWGNYRFNAANVQLFEDDGDTNYQDLLVALSNGVKAALGVFAPEYSVIADIAGAILKAMPTSWFSNDIDYVDSFYLVQRGQAYTDRMGAANNARVTLTPITLVE</sequence>
<evidence type="ECO:0000313" key="3">
    <source>
        <dbReference type="Proteomes" id="UP000822271"/>
    </source>
</evidence>
<evidence type="ECO:0000313" key="2">
    <source>
        <dbReference type="EMBL" id="MBA0313432.1"/>
    </source>
</evidence>
<protein>
    <submittedName>
        <fullName evidence="2">DUF3103 family protein</fullName>
    </submittedName>
</protein>
<dbReference type="AlphaFoldDB" id="A0A2J0SQE6"/>
<comment type="caution">
    <text evidence="2">The sequence shown here is derived from an EMBL/GenBank/DDBJ whole genome shotgun (WGS) entry which is preliminary data.</text>
</comment>
<dbReference type="InterPro" id="IPR021452">
    <property type="entry name" value="DUF3103"/>
</dbReference>
<accession>A0A2J0SQE6</accession>
<proteinExistence type="predicted"/>
<gene>
    <name evidence="2" type="ORF">D7Y33_20860</name>
</gene>
<dbReference type="Pfam" id="PF11301">
    <property type="entry name" value="DUF3103"/>
    <property type="match status" value="1"/>
</dbReference>
<keyword evidence="1" id="KW-0732">Signal</keyword>
<feature type="signal peptide" evidence="1">
    <location>
        <begin position="1"/>
        <end position="24"/>
    </location>
</feature>
<reference evidence="2" key="1">
    <citation type="submission" date="2018-09" db="EMBL/GenBank/DDBJ databases">
        <authorList>
            <person name="Groschel M."/>
            <person name="Kohl T."/>
            <person name="Conchillo-Sole O."/>
            <person name="Mamat U."/>
            <person name="Yero D."/>
            <person name="Niemann S."/>
            <person name="Daura X."/>
            <person name="Gibert I."/>
        </authorList>
    </citation>
    <scope>NUCLEOTIDE SEQUENCE</scope>
    <source>
        <strain evidence="2">OG156</strain>
    </source>
</reference>
<dbReference type="EMBL" id="RAUE01000037">
    <property type="protein sequence ID" value="MBA0313432.1"/>
    <property type="molecule type" value="Genomic_DNA"/>
</dbReference>